<name>A0A7J9SG09_9EURY</name>
<accession>A0A7J9SG09</accession>
<dbReference type="EMBL" id="JACKXD010000001">
    <property type="protein sequence ID" value="MBB6645049.1"/>
    <property type="molecule type" value="Genomic_DNA"/>
</dbReference>
<dbReference type="Proteomes" id="UP000546257">
    <property type="component" value="Unassembled WGS sequence"/>
</dbReference>
<sequence>MDEIAATTVFSTPGEWKFDVSGEVPSDERLNHIAGRMMLTDEHIELCSDCIRLLDEVGYKTPENFPVAYYGRGKKASVRADPERFMRRYAAEVAAIASVSLTYLYEQDDEAAFWWAVHPAVRREILKGGTDGHRPWRCIARHSNAYWWARGESAKPVFKMAVGRIAGIDRGPVPGRKRYWPGGNHSVSDIDSKYICSACGADGLSERRCPECLYSSCEQCSGAVTISIDGRVEERCLECGWSGSDPQFMQRFTETYADVFENIRRYIPDDRQEDVNRILQS</sequence>
<keyword evidence="2" id="KW-1185">Reference proteome</keyword>
<reference evidence="1 2" key="1">
    <citation type="submission" date="2020-08" db="EMBL/GenBank/DDBJ databases">
        <authorList>
            <person name="Seo M.-J."/>
        </authorList>
    </citation>
    <scope>NUCLEOTIDE SEQUENCE [LARGE SCALE GENOMIC DNA]</scope>
    <source>
        <strain evidence="1 2">MBLA0160</strain>
    </source>
</reference>
<gene>
    <name evidence="1" type="ORF">H5V44_01820</name>
</gene>
<proteinExistence type="predicted"/>
<evidence type="ECO:0000313" key="1">
    <source>
        <dbReference type="EMBL" id="MBB6645049.1"/>
    </source>
</evidence>
<protein>
    <submittedName>
        <fullName evidence="1">Uncharacterized protein</fullName>
    </submittedName>
</protein>
<organism evidence="1 2">
    <name type="scientific">Halobellus ruber</name>
    <dbReference type="NCBI Taxonomy" id="2761102"/>
    <lineage>
        <taxon>Archaea</taxon>
        <taxon>Methanobacteriati</taxon>
        <taxon>Methanobacteriota</taxon>
        <taxon>Stenosarchaea group</taxon>
        <taxon>Halobacteria</taxon>
        <taxon>Halobacteriales</taxon>
        <taxon>Haloferacaceae</taxon>
        <taxon>Halobellus</taxon>
    </lineage>
</organism>
<evidence type="ECO:0000313" key="2">
    <source>
        <dbReference type="Proteomes" id="UP000546257"/>
    </source>
</evidence>
<comment type="caution">
    <text evidence="1">The sequence shown here is derived from an EMBL/GenBank/DDBJ whole genome shotgun (WGS) entry which is preliminary data.</text>
</comment>
<dbReference type="RefSeq" id="WP_185191427.1">
    <property type="nucleotide sequence ID" value="NZ_JACKXD010000001.1"/>
</dbReference>
<dbReference type="AlphaFoldDB" id="A0A7J9SG09"/>